<accession>A0A081B7L1</accession>
<dbReference type="STRING" id="1333998.M2A_0528"/>
<dbReference type="SUPFAM" id="SSF55811">
    <property type="entry name" value="Nudix"/>
    <property type="match status" value="1"/>
</dbReference>
<evidence type="ECO:0000256" key="6">
    <source>
        <dbReference type="ARBA" id="ARBA00022801"/>
    </source>
</evidence>
<feature type="binding site" evidence="13">
    <location>
        <position position="96"/>
    </location>
    <ligand>
        <name>Mg(2+)</name>
        <dbReference type="ChEBI" id="CHEBI:18420"/>
        <label>1</label>
    </ligand>
</feature>
<sequence length="205" mass="22876">MDLKLTPAEYGPGDVEVLREDTVWREWGRVVIYEYRHKRHDGTWSGIVRREMHAVRNTASVLPWDPALDAVVLTEQLRMVGLFQRAERPWVIECIAGMIDEGEDPGETARREAEEETGARIGKLVPVMSGYTSPGAWGEKSHLFAATANLSQVGGFHGLASENEDIRALVVPFDEAFAAVSDGRIEDVKTALLLHWLAVNKDKLL</sequence>
<dbReference type="eggNOG" id="COG0494">
    <property type="taxonomic scope" value="Bacteria"/>
</dbReference>
<evidence type="ECO:0000256" key="5">
    <source>
        <dbReference type="ARBA" id="ARBA00022723"/>
    </source>
</evidence>
<dbReference type="InterPro" id="IPR015797">
    <property type="entry name" value="NUDIX_hydrolase-like_dom_sf"/>
</dbReference>
<dbReference type="NCBIfam" id="TIGR00052">
    <property type="entry name" value="nudix-type nucleoside diphosphatase, YffH/AdpP family"/>
    <property type="match status" value="1"/>
</dbReference>
<dbReference type="AlphaFoldDB" id="A0A081B7L1"/>
<evidence type="ECO:0000256" key="9">
    <source>
        <dbReference type="ARBA" id="ARBA00030162"/>
    </source>
</evidence>
<keyword evidence="6 15" id="KW-0378">Hydrolase</keyword>
<comment type="function">
    <text evidence="8">Acts on ADP-mannose and ADP-glucose as well as ADP-ribose. Prevents glycogen biosynthesis. The reaction catalyzed by this enzyme is a limiting step of the gluconeogenic process.</text>
</comment>
<organism evidence="15 16">
    <name type="scientific">Tepidicaulis marinus</name>
    <dbReference type="NCBI Taxonomy" id="1333998"/>
    <lineage>
        <taxon>Bacteria</taxon>
        <taxon>Pseudomonadati</taxon>
        <taxon>Pseudomonadota</taxon>
        <taxon>Alphaproteobacteria</taxon>
        <taxon>Hyphomicrobiales</taxon>
        <taxon>Parvibaculaceae</taxon>
        <taxon>Tepidicaulis</taxon>
    </lineage>
</organism>
<evidence type="ECO:0000256" key="11">
    <source>
        <dbReference type="ARBA" id="ARBA00033056"/>
    </source>
</evidence>
<evidence type="ECO:0000313" key="16">
    <source>
        <dbReference type="Proteomes" id="UP000028702"/>
    </source>
</evidence>
<dbReference type="PROSITE" id="PS00893">
    <property type="entry name" value="NUDIX_BOX"/>
    <property type="match status" value="1"/>
</dbReference>
<dbReference type="PROSITE" id="PS51462">
    <property type="entry name" value="NUDIX"/>
    <property type="match status" value="1"/>
</dbReference>
<evidence type="ECO:0000256" key="4">
    <source>
        <dbReference type="ARBA" id="ARBA00013297"/>
    </source>
</evidence>
<feature type="binding site" evidence="13">
    <location>
        <position position="164"/>
    </location>
    <ligand>
        <name>Mg(2+)</name>
        <dbReference type="ChEBI" id="CHEBI:18420"/>
        <label>1</label>
    </ligand>
</feature>
<keyword evidence="7 13" id="KW-0460">Magnesium</keyword>
<feature type="domain" description="Nudix hydrolase" evidence="14">
    <location>
        <begin position="63"/>
        <end position="193"/>
    </location>
</feature>
<evidence type="ECO:0000256" key="12">
    <source>
        <dbReference type="ARBA" id="ARBA00049546"/>
    </source>
</evidence>
<dbReference type="InterPro" id="IPR020084">
    <property type="entry name" value="NUDIX_hydrolase_CS"/>
</dbReference>
<reference evidence="15 16" key="1">
    <citation type="submission" date="2014-07" db="EMBL/GenBank/DDBJ databases">
        <title>Tepidicaulis marinum gen. nov., sp. nov., a novel marine bacterium denitrifying nitrate to nitrous oxide strictly under microaerobic conditions.</title>
        <authorList>
            <person name="Takeuchi M."/>
            <person name="Yamagishi T."/>
            <person name="Kamagata Y."/>
            <person name="Oshima K."/>
            <person name="Hattori M."/>
            <person name="Katayama T."/>
            <person name="Hanada S."/>
            <person name="Tamaki H."/>
            <person name="Marumo K."/>
            <person name="Maeda H."/>
            <person name="Nedachi M."/>
            <person name="Iwasaki W."/>
            <person name="Suwa Y."/>
            <person name="Sakata S."/>
        </authorList>
    </citation>
    <scope>NUCLEOTIDE SEQUENCE [LARGE SCALE GENOMIC DNA]</scope>
    <source>
        <strain evidence="15 16">MA2</strain>
    </source>
</reference>
<gene>
    <name evidence="15" type="ORF">M2A_0528</name>
</gene>
<dbReference type="InterPro" id="IPR004385">
    <property type="entry name" value="NDP_pyrophosphatase"/>
</dbReference>
<dbReference type="GO" id="GO:0019144">
    <property type="term" value="F:ADP-sugar diphosphatase activity"/>
    <property type="evidence" value="ECO:0007669"/>
    <property type="project" value="TreeGrafter"/>
</dbReference>
<evidence type="ECO:0000256" key="10">
    <source>
        <dbReference type="ARBA" id="ARBA00030308"/>
    </source>
</evidence>
<evidence type="ECO:0000313" key="15">
    <source>
        <dbReference type="EMBL" id="GAK44029.1"/>
    </source>
</evidence>
<evidence type="ECO:0000256" key="7">
    <source>
        <dbReference type="ARBA" id="ARBA00022842"/>
    </source>
</evidence>
<feature type="binding site" evidence="13">
    <location>
        <position position="112"/>
    </location>
    <ligand>
        <name>Mg(2+)</name>
        <dbReference type="ChEBI" id="CHEBI:18420"/>
        <label>1</label>
    </ligand>
</feature>
<comment type="cofactor">
    <cofactor evidence="1 13">
        <name>Mg(2+)</name>
        <dbReference type="ChEBI" id="CHEBI:18420"/>
    </cofactor>
</comment>
<dbReference type="EMBL" id="BBIO01000002">
    <property type="protein sequence ID" value="GAK44029.1"/>
    <property type="molecule type" value="Genomic_DNA"/>
</dbReference>
<dbReference type="PANTHER" id="PTHR11839">
    <property type="entry name" value="UDP/ADP-SUGAR PYROPHOSPHATASE"/>
    <property type="match status" value="1"/>
</dbReference>
<keyword evidence="16" id="KW-1185">Reference proteome</keyword>
<dbReference type="PANTHER" id="PTHR11839:SF5">
    <property type="entry name" value="ADP-RIBOSE PYROPHOSPHATASE"/>
    <property type="match status" value="1"/>
</dbReference>
<comment type="catalytic activity">
    <reaction evidence="12">
        <text>ADP-D-ribose + H2O = D-ribose 5-phosphate + AMP + 2 H(+)</text>
        <dbReference type="Rhea" id="RHEA:10412"/>
        <dbReference type="ChEBI" id="CHEBI:15377"/>
        <dbReference type="ChEBI" id="CHEBI:15378"/>
        <dbReference type="ChEBI" id="CHEBI:57967"/>
        <dbReference type="ChEBI" id="CHEBI:78346"/>
        <dbReference type="ChEBI" id="CHEBI:456215"/>
        <dbReference type="EC" id="3.6.1.13"/>
    </reaction>
</comment>
<name>A0A081B7L1_9HYPH</name>
<dbReference type="Proteomes" id="UP000028702">
    <property type="component" value="Unassembled WGS sequence"/>
</dbReference>
<dbReference type="Gene3D" id="3.90.79.10">
    <property type="entry name" value="Nucleoside Triphosphate Pyrophosphohydrolase"/>
    <property type="match status" value="1"/>
</dbReference>
<dbReference type="InterPro" id="IPR000086">
    <property type="entry name" value="NUDIX_hydrolase_dom"/>
</dbReference>
<protein>
    <recommendedName>
        <fullName evidence="4">ADP-ribose pyrophosphatase</fullName>
        <ecNumber evidence="3">3.6.1.13</ecNumber>
    </recommendedName>
    <alternativeName>
        <fullName evidence="9">ADP-ribose diphosphatase</fullName>
    </alternativeName>
    <alternativeName>
        <fullName evidence="11">ADP-ribose phosphohydrolase</fullName>
    </alternativeName>
    <alternativeName>
        <fullName evidence="10">Adenosine diphosphoribose pyrophosphatase</fullName>
    </alternativeName>
</protein>
<feature type="binding site" evidence="13">
    <location>
        <position position="116"/>
    </location>
    <ligand>
        <name>Mg(2+)</name>
        <dbReference type="ChEBI" id="CHEBI:18420"/>
        <label>1</label>
    </ligand>
</feature>
<dbReference type="Pfam" id="PF00293">
    <property type="entry name" value="NUDIX"/>
    <property type="match status" value="1"/>
</dbReference>
<comment type="caution">
    <text evidence="15">The sequence shown here is derived from an EMBL/GenBank/DDBJ whole genome shotgun (WGS) entry which is preliminary data.</text>
</comment>
<dbReference type="GO" id="GO:0046872">
    <property type="term" value="F:metal ion binding"/>
    <property type="evidence" value="ECO:0007669"/>
    <property type="project" value="UniProtKB-KW"/>
</dbReference>
<keyword evidence="5 13" id="KW-0479">Metal-binding</keyword>
<evidence type="ECO:0000256" key="13">
    <source>
        <dbReference type="PIRSR" id="PIRSR604385-2"/>
    </source>
</evidence>
<dbReference type="GO" id="GO:0019693">
    <property type="term" value="P:ribose phosphate metabolic process"/>
    <property type="evidence" value="ECO:0007669"/>
    <property type="project" value="TreeGrafter"/>
</dbReference>
<dbReference type="GO" id="GO:0047631">
    <property type="term" value="F:ADP-ribose diphosphatase activity"/>
    <property type="evidence" value="ECO:0007669"/>
    <property type="project" value="UniProtKB-EC"/>
</dbReference>
<dbReference type="GO" id="GO:0005829">
    <property type="term" value="C:cytosol"/>
    <property type="evidence" value="ECO:0007669"/>
    <property type="project" value="TreeGrafter"/>
</dbReference>
<evidence type="ECO:0000259" key="14">
    <source>
        <dbReference type="PROSITE" id="PS51462"/>
    </source>
</evidence>
<dbReference type="RefSeq" id="WP_045442619.1">
    <property type="nucleotide sequence ID" value="NZ_BBIO01000002.1"/>
</dbReference>
<proteinExistence type="inferred from homology"/>
<evidence type="ECO:0000256" key="2">
    <source>
        <dbReference type="ARBA" id="ARBA00007482"/>
    </source>
</evidence>
<dbReference type="EC" id="3.6.1.13" evidence="3"/>
<dbReference type="GO" id="GO:0006753">
    <property type="term" value="P:nucleoside phosphate metabolic process"/>
    <property type="evidence" value="ECO:0007669"/>
    <property type="project" value="TreeGrafter"/>
</dbReference>
<evidence type="ECO:0000256" key="3">
    <source>
        <dbReference type="ARBA" id="ARBA00012453"/>
    </source>
</evidence>
<evidence type="ECO:0000256" key="1">
    <source>
        <dbReference type="ARBA" id="ARBA00001946"/>
    </source>
</evidence>
<evidence type="ECO:0000256" key="8">
    <source>
        <dbReference type="ARBA" id="ARBA00025164"/>
    </source>
</evidence>
<comment type="similarity">
    <text evidence="2">Belongs to the Nudix hydrolase family. NudF subfamily.</text>
</comment>